<keyword evidence="1" id="KW-0805">Transcription regulation</keyword>
<dbReference type="InterPro" id="IPR029016">
    <property type="entry name" value="GAF-like_dom_sf"/>
</dbReference>
<dbReference type="InterPro" id="IPR050707">
    <property type="entry name" value="HTH_MetabolicPath_Reg"/>
</dbReference>
<dbReference type="GO" id="GO:0003700">
    <property type="term" value="F:DNA-binding transcription factor activity"/>
    <property type="evidence" value="ECO:0007669"/>
    <property type="project" value="TreeGrafter"/>
</dbReference>
<dbReference type="SMART" id="SM00346">
    <property type="entry name" value="HTH_ICLR"/>
    <property type="match status" value="1"/>
</dbReference>
<dbReference type="PANTHER" id="PTHR30136:SF23">
    <property type="entry name" value="DNA-BINDING TRANSCRIPTIONAL ACTIVATOR MHPR"/>
    <property type="match status" value="1"/>
</dbReference>
<evidence type="ECO:0000256" key="1">
    <source>
        <dbReference type="ARBA" id="ARBA00023015"/>
    </source>
</evidence>
<evidence type="ECO:0000313" key="7">
    <source>
        <dbReference type="EMBL" id="GGA65672.1"/>
    </source>
</evidence>
<evidence type="ECO:0000259" key="5">
    <source>
        <dbReference type="PROSITE" id="PS51077"/>
    </source>
</evidence>
<dbReference type="GO" id="GO:0003677">
    <property type="term" value="F:DNA binding"/>
    <property type="evidence" value="ECO:0007669"/>
    <property type="project" value="UniProtKB-KW"/>
</dbReference>
<dbReference type="InterPro" id="IPR036390">
    <property type="entry name" value="WH_DNA-bd_sf"/>
</dbReference>
<dbReference type="PROSITE" id="PS51077">
    <property type="entry name" value="HTH_ICLR"/>
    <property type="match status" value="1"/>
</dbReference>
<dbReference type="SUPFAM" id="SSF46785">
    <property type="entry name" value="Winged helix' DNA-binding domain"/>
    <property type="match status" value="1"/>
</dbReference>
<evidence type="ECO:0000256" key="2">
    <source>
        <dbReference type="ARBA" id="ARBA00023125"/>
    </source>
</evidence>
<accession>A0A916W4V5</accession>
<keyword evidence="3" id="KW-0804">Transcription</keyword>
<dbReference type="EMBL" id="BMIF01000005">
    <property type="protein sequence ID" value="GGA65672.1"/>
    <property type="molecule type" value="Genomic_DNA"/>
</dbReference>
<dbReference type="Pfam" id="PF09339">
    <property type="entry name" value="HTH_IclR"/>
    <property type="match status" value="1"/>
</dbReference>
<gene>
    <name evidence="7" type="primary">mhpR</name>
    <name evidence="7" type="ORF">GCM10011385_19410</name>
</gene>
<dbReference type="PROSITE" id="PS51078">
    <property type="entry name" value="ICLR_ED"/>
    <property type="match status" value="1"/>
</dbReference>
<dbReference type="Gene3D" id="3.30.450.40">
    <property type="match status" value="1"/>
</dbReference>
<dbReference type="InterPro" id="IPR014757">
    <property type="entry name" value="Tscrpt_reg_IclR_C"/>
</dbReference>
<evidence type="ECO:0000313" key="8">
    <source>
        <dbReference type="Proteomes" id="UP000636264"/>
    </source>
</evidence>
<dbReference type="InterPro" id="IPR036388">
    <property type="entry name" value="WH-like_DNA-bd_sf"/>
</dbReference>
<evidence type="ECO:0000259" key="6">
    <source>
        <dbReference type="PROSITE" id="PS51078"/>
    </source>
</evidence>
<dbReference type="GO" id="GO:0045892">
    <property type="term" value="P:negative regulation of DNA-templated transcription"/>
    <property type="evidence" value="ECO:0007669"/>
    <property type="project" value="TreeGrafter"/>
</dbReference>
<dbReference type="PANTHER" id="PTHR30136">
    <property type="entry name" value="HELIX-TURN-HELIX TRANSCRIPTIONAL REGULATOR, ICLR FAMILY"/>
    <property type="match status" value="1"/>
</dbReference>
<reference evidence="7" key="1">
    <citation type="journal article" date="2014" name="Int. J. Syst. Evol. Microbiol.">
        <title>Complete genome sequence of Corynebacterium casei LMG S-19264T (=DSM 44701T), isolated from a smear-ripened cheese.</title>
        <authorList>
            <consortium name="US DOE Joint Genome Institute (JGI-PGF)"/>
            <person name="Walter F."/>
            <person name="Albersmeier A."/>
            <person name="Kalinowski J."/>
            <person name="Ruckert C."/>
        </authorList>
    </citation>
    <scope>NUCLEOTIDE SEQUENCE</scope>
    <source>
        <strain evidence="7">CGMCC 1.15320</strain>
    </source>
</reference>
<reference evidence="7" key="2">
    <citation type="submission" date="2020-09" db="EMBL/GenBank/DDBJ databases">
        <authorList>
            <person name="Sun Q."/>
            <person name="Zhou Y."/>
        </authorList>
    </citation>
    <scope>NUCLEOTIDE SEQUENCE</scope>
    <source>
        <strain evidence="7">CGMCC 1.15320</strain>
    </source>
</reference>
<dbReference type="Pfam" id="PF01614">
    <property type="entry name" value="IclR_C"/>
    <property type="match status" value="1"/>
</dbReference>
<name>A0A916W4V5_9HYPH</name>
<dbReference type="InterPro" id="IPR005471">
    <property type="entry name" value="Tscrpt_reg_IclR_N"/>
</dbReference>
<feature type="region of interest" description="Disordered" evidence="4">
    <location>
        <begin position="1"/>
        <end position="51"/>
    </location>
</feature>
<dbReference type="RefSeq" id="WP_188720861.1">
    <property type="nucleotide sequence ID" value="NZ_BMIF01000005.1"/>
</dbReference>
<feature type="domain" description="HTH iclR-type" evidence="5">
    <location>
        <begin position="57"/>
        <end position="118"/>
    </location>
</feature>
<dbReference type="SUPFAM" id="SSF55781">
    <property type="entry name" value="GAF domain-like"/>
    <property type="match status" value="1"/>
</dbReference>
<sequence length="325" mass="35869">MDMNSYGTDTVADEDAYAGETNQTSHRYSPGQDEGGSCRANSRRGMTDSIKASYPPVESVRRALEILRTLNRLRIGTVGDLHAVTGLPKPTIVRMLDTLIADGYVARDNMCGGYRVTHRVKDLHAGYEGIAEVIEASRPFAIELTNSIKWPVGIGMLDGDAIAVHFWTGTISPWVHANTLLHNRPNLITSAMGRAYMAFCPEEERELLFQRIREKNSAFGSDQEAQHRALLANVRKKGYALRSPRTEPKRNITVAVPIRHGDMVLASMTVSFFITAVAPADVDERVIQPLKETVAKIESVIRFMRDGGSGMLPTSRDVSRMALAV</sequence>
<feature type="domain" description="IclR-ED" evidence="6">
    <location>
        <begin position="119"/>
        <end position="303"/>
    </location>
</feature>
<keyword evidence="2" id="KW-0238">DNA-binding</keyword>
<dbReference type="Gene3D" id="1.10.10.10">
    <property type="entry name" value="Winged helix-like DNA-binding domain superfamily/Winged helix DNA-binding domain"/>
    <property type="match status" value="1"/>
</dbReference>
<organism evidence="7 8">
    <name type="scientific">Nitratireductor aestuarii</name>
    <dbReference type="NCBI Taxonomy" id="1735103"/>
    <lineage>
        <taxon>Bacteria</taxon>
        <taxon>Pseudomonadati</taxon>
        <taxon>Pseudomonadota</taxon>
        <taxon>Alphaproteobacteria</taxon>
        <taxon>Hyphomicrobiales</taxon>
        <taxon>Phyllobacteriaceae</taxon>
        <taxon>Nitratireductor</taxon>
    </lineage>
</organism>
<dbReference type="AlphaFoldDB" id="A0A916W4V5"/>
<comment type="caution">
    <text evidence="7">The sequence shown here is derived from an EMBL/GenBank/DDBJ whole genome shotgun (WGS) entry which is preliminary data.</text>
</comment>
<proteinExistence type="predicted"/>
<keyword evidence="8" id="KW-1185">Reference proteome</keyword>
<evidence type="ECO:0000256" key="4">
    <source>
        <dbReference type="SAM" id="MobiDB-lite"/>
    </source>
</evidence>
<evidence type="ECO:0000256" key="3">
    <source>
        <dbReference type="ARBA" id="ARBA00023163"/>
    </source>
</evidence>
<protein>
    <submittedName>
        <fullName evidence="7">Transcriptional regulator</fullName>
    </submittedName>
</protein>
<dbReference type="Proteomes" id="UP000636264">
    <property type="component" value="Unassembled WGS sequence"/>
</dbReference>